<sequence>MSRLRIKMSTDAIKIQNKTKRRILKKSHRARRSFSLTTVTSPLKSFWTRVSRSKATSQDYL</sequence>
<protein>
    <submittedName>
        <fullName evidence="1">Uncharacterized protein</fullName>
    </submittedName>
</protein>
<evidence type="ECO:0000313" key="2">
    <source>
        <dbReference type="Proteomes" id="UP000094669"/>
    </source>
</evidence>
<name>A0ABX4YF40_9LEPT</name>
<gene>
    <name evidence="1" type="ORF">BES34_016515</name>
</gene>
<accession>A0ABX4YF40</accession>
<evidence type="ECO:0000313" key="1">
    <source>
        <dbReference type="EMBL" id="PNV73654.1"/>
    </source>
</evidence>
<reference evidence="1" key="1">
    <citation type="submission" date="2018-01" db="EMBL/GenBank/DDBJ databases">
        <title>Genomic characterization of Leptospira inadai serogroup Lyme isolated from captured rat in Brazil and comparative analysis with human reference strain.</title>
        <authorList>
            <person name="Moreno L.Z."/>
            <person name="Loureiro A.P."/>
            <person name="Miraglia F."/>
            <person name="Kremer F.S."/>
            <person name="Eslabao M.R."/>
            <person name="Dellagostin O.A."/>
            <person name="Lilenbaum W."/>
            <person name="Moreno A.M."/>
        </authorList>
    </citation>
    <scope>NUCLEOTIDE SEQUENCE [LARGE SCALE GENOMIC DNA]</scope>
    <source>
        <strain evidence="1">M34/99</strain>
    </source>
</reference>
<proteinExistence type="predicted"/>
<keyword evidence="2" id="KW-1185">Reference proteome</keyword>
<organism evidence="1 2">
    <name type="scientific">Leptospira inadai serovar Lyme</name>
    <dbReference type="NCBI Taxonomy" id="293084"/>
    <lineage>
        <taxon>Bacteria</taxon>
        <taxon>Pseudomonadati</taxon>
        <taxon>Spirochaetota</taxon>
        <taxon>Spirochaetia</taxon>
        <taxon>Leptospirales</taxon>
        <taxon>Leptospiraceae</taxon>
        <taxon>Leptospira</taxon>
    </lineage>
</organism>
<dbReference type="EMBL" id="MCRM02000021">
    <property type="protein sequence ID" value="PNV73654.1"/>
    <property type="molecule type" value="Genomic_DNA"/>
</dbReference>
<comment type="caution">
    <text evidence="1">The sequence shown here is derived from an EMBL/GenBank/DDBJ whole genome shotgun (WGS) entry which is preliminary data.</text>
</comment>
<dbReference type="Proteomes" id="UP000094669">
    <property type="component" value="Unassembled WGS sequence"/>
</dbReference>